<gene>
    <name evidence="3" type="ORF">GGR93_001419</name>
</gene>
<sequence>MRTLGTICAIWLLFVTTAQASCERLVNVIGLSGHGFASGKMADNATLSEIETLISGLDNDVVLHLLRQSGQAHTFGFLRHHLTVLKFIALQAEANAEPPKNFNSDMVRAAGIVALACQGNAQGHGDHEAKGFRQSYTESAEQNLGLRQTGWKTSQEHLRLAHQRQLKQLIALMTGFLVLLALAIVVHFALMVTSVIFRGRRICDVPVRIDILGQEIACRIKGIGKRGCHIIPDDTGGMQGLRVLSQGGYFNIVLDDLVLNARISETYDDGIRARFTLALTRNSLRQIMLESELPVRYDLEHVRLANMWHQYMDLGTVLNRRSSP</sequence>
<evidence type="ECO:0000256" key="2">
    <source>
        <dbReference type="SAM" id="SignalP"/>
    </source>
</evidence>
<keyword evidence="1" id="KW-0812">Transmembrane</keyword>
<evidence type="ECO:0000256" key="1">
    <source>
        <dbReference type="SAM" id="Phobius"/>
    </source>
</evidence>
<dbReference type="Proteomes" id="UP000565745">
    <property type="component" value="Unassembled WGS sequence"/>
</dbReference>
<keyword evidence="1" id="KW-1133">Transmembrane helix</keyword>
<organism evidence="3 4">
    <name type="scientific">Sulfitobacter noctilucicola</name>
    <dbReference type="NCBI Taxonomy" id="1342301"/>
    <lineage>
        <taxon>Bacteria</taxon>
        <taxon>Pseudomonadati</taxon>
        <taxon>Pseudomonadota</taxon>
        <taxon>Alphaproteobacteria</taxon>
        <taxon>Rhodobacterales</taxon>
        <taxon>Roseobacteraceae</taxon>
        <taxon>Sulfitobacter</taxon>
    </lineage>
</organism>
<proteinExistence type="predicted"/>
<comment type="caution">
    <text evidence="3">The sequence shown here is derived from an EMBL/GenBank/DDBJ whole genome shotgun (WGS) entry which is preliminary data.</text>
</comment>
<name>A0A7W6M8Y9_9RHOB</name>
<evidence type="ECO:0000313" key="3">
    <source>
        <dbReference type="EMBL" id="MBB4173646.1"/>
    </source>
</evidence>
<feature type="signal peptide" evidence="2">
    <location>
        <begin position="1"/>
        <end position="20"/>
    </location>
</feature>
<dbReference type="EMBL" id="JACIFU010000002">
    <property type="protein sequence ID" value="MBB4173646.1"/>
    <property type="molecule type" value="Genomic_DNA"/>
</dbReference>
<keyword evidence="1" id="KW-0472">Membrane</keyword>
<keyword evidence="2" id="KW-0732">Signal</keyword>
<reference evidence="3 4" key="1">
    <citation type="submission" date="2020-08" db="EMBL/GenBank/DDBJ databases">
        <title>Genomic Encyclopedia of Type Strains, Phase IV (KMG-IV): sequencing the most valuable type-strain genomes for metagenomic binning, comparative biology and taxonomic classification.</title>
        <authorList>
            <person name="Goeker M."/>
        </authorList>
    </citation>
    <scope>NUCLEOTIDE SEQUENCE [LARGE SCALE GENOMIC DNA]</scope>
    <source>
        <strain evidence="3 4">DSM 101015</strain>
    </source>
</reference>
<keyword evidence="4" id="KW-1185">Reference proteome</keyword>
<feature type="chain" id="PRO_5030633996" evidence="2">
    <location>
        <begin position="21"/>
        <end position="324"/>
    </location>
</feature>
<feature type="transmembrane region" description="Helical" evidence="1">
    <location>
        <begin position="169"/>
        <end position="192"/>
    </location>
</feature>
<evidence type="ECO:0000313" key="4">
    <source>
        <dbReference type="Proteomes" id="UP000565745"/>
    </source>
</evidence>
<dbReference type="AlphaFoldDB" id="A0A7W6M8Y9"/>
<accession>A0A7W6M8Y9</accession>
<protein>
    <submittedName>
        <fullName evidence="3">Uncharacterized protein</fullName>
    </submittedName>
</protein>